<dbReference type="InterPro" id="IPR002048">
    <property type="entry name" value="EF_hand_dom"/>
</dbReference>
<dbReference type="InterPro" id="IPR015424">
    <property type="entry name" value="PyrdxlP-dep_Trfase"/>
</dbReference>
<dbReference type="EMBL" id="JALLPB020000013">
    <property type="protein sequence ID" value="KAL3826836.1"/>
    <property type="molecule type" value="Genomic_DNA"/>
</dbReference>
<evidence type="ECO:0000256" key="1">
    <source>
        <dbReference type="ARBA" id="ARBA00001933"/>
    </source>
</evidence>
<feature type="region of interest" description="Disordered" evidence="8">
    <location>
        <begin position="1"/>
        <end position="54"/>
    </location>
</feature>
<dbReference type="InterPro" id="IPR045088">
    <property type="entry name" value="ALAT1/2-like"/>
</dbReference>
<comment type="similarity">
    <text evidence="7">Belongs to the class-I pyridoxal-phosphate-dependent aminotransferase family. Alanine aminotransferase subfamily.</text>
</comment>
<dbReference type="PROSITE" id="PS00018">
    <property type="entry name" value="EF_HAND_1"/>
    <property type="match status" value="1"/>
</dbReference>
<dbReference type="InterPro" id="IPR004839">
    <property type="entry name" value="Aminotransferase_I/II_large"/>
</dbReference>
<dbReference type="FunFam" id="3.40.640.10:FF:000104">
    <property type="entry name" value="Alanine aminotransferase, putative"/>
    <property type="match status" value="1"/>
</dbReference>
<evidence type="ECO:0000259" key="9">
    <source>
        <dbReference type="PROSITE" id="PS50222"/>
    </source>
</evidence>
<evidence type="ECO:0000256" key="2">
    <source>
        <dbReference type="ARBA" id="ARBA00011738"/>
    </source>
</evidence>
<reference evidence="10 11" key="1">
    <citation type="submission" date="2024-10" db="EMBL/GenBank/DDBJ databases">
        <title>Updated reference genomes for cyclostephanoid diatoms.</title>
        <authorList>
            <person name="Roberts W.R."/>
            <person name="Alverson A.J."/>
        </authorList>
    </citation>
    <scope>NUCLEOTIDE SEQUENCE [LARGE SCALE GENOMIC DNA]</scope>
    <source>
        <strain evidence="10 11">AJA228-03</strain>
    </source>
</reference>
<dbReference type="SUPFAM" id="SSF47473">
    <property type="entry name" value="EF-hand"/>
    <property type="match status" value="1"/>
</dbReference>
<dbReference type="Pfam" id="PF00155">
    <property type="entry name" value="Aminotran_1_2"/>
    <property type="match status" value="1"/>
</dbReference>
<dbReference type="SUPFAM" id="SSF53383">
    <property type="entry name" value="PLP-dependent transferases"/>
    <property type="match status" value="1"/>
</dbReference>
<evidence type="ECO:0000256" key="3">
    <source>
        <dbReference type="ARBA" id="ARBA00022576"/>
    </source>
</evidence>
<dbReference type="GO" id="GO:0008483">
    <property type="term" value="F:transaminase activity"/>
    <property type="evidence" value="ECO:0007669"/>
    <property type="project" value="UniProtKB-KW"/>
</dbReference>
<evidence type="ECO:0000313" key="10">
    <source>
        <dbReference type="EMBL" id="KAL3826836.1"/>
    </source>
</evidence>
<dbReference type="PROSITE" id="PS50222">
    <property type="entry name" value="EF_HAND_2"/>
    <property type="match status" value="1"/>
</dbReference>
<sequence length="657" mass="72907">MLRRISTKVGQRLYPGGGRPPSTDVAARSSMAPPPSPRQSNHHRDDKSRRYSSKKSSEFIYSRLADASTMTPIIAKLQQECWDGYVATGRGCQTLFQLIDTNSSGRITWQDIRFFLENVRESDVNPAARDDLMRMSREGGMMTFRDFQAWLIKATKVDPSTMNTFASRHYHASIGSVPESSADAQRSWNKHTMSQNLRRMQYAVRGEVVIRADAMAAEGRKIIYTNIGNPHAVGQRPITYYRQVLALCDLPDEFGIGNPSVASAFPSDVIERALEMRAAVGPAGTGAYTNSQGISEFRDDVAKFISARDGHESSSSDIFLTNGASSAIEHVLTGLIGNNRDAIMIPIPQYPIYSAIISRLGARQVGYYLNEEKGWAITERELELRRTAAVERDGLEIRALTLINPGNPTGQVLSRDELEIICKFCAKYDIVLLADEVYQKNIYDESKEFFSARKVAIETPGCEDLQLISFHSTSKGLIGECGRRGGSMELHNIDPFVQTQLYKLASSGLCSGVAGQMMMSLMVRPPLPHQESYELFAKEENAIFESLKRRAVSLVKGLNAIDGMTCNPSEGAMYAFPRVELPPKALDAAAKQNQTPDTMYALSLLEETGICVVPASGFGQKEGRIGFRTTFLPPEDELSNAIVEFKRHHELFCERFA</sequence>
<dbReference type="Proteomes" id="UP001530377">
    <property type="component" value="Unassembled WGS sequence"/>
</dbReference>
<dbReference type="Gene3D" id="1.10.238.10">
    <property type="entry name" value="EF-hand"/>
    <property type="match status" value="1"/>
</dbReference>
<keyword evidence="3" id="KW-0032">Aminotransferase</keyword>
<gene>
    <name evidence="10" type="ORF">ACHAXA_005678</name>
</gene>
<keyword evidence="4" id="KW-0808">Transferase</keyword>
<evidence type="ECO:0000256" key="5">
    <source>
        <dbReference type="ARBA" id="ARBA00022837"/>
    </source>
</evidence>
<name>A0ABD3SQF1_9STRA</name>
<comment type="caution">
    <text evidence="10">The sequence shown here is derived from an EMBL/GenBank/DDBJ whole genome shotgun (WGS) entry which is preliminary data.</text>
</comment>
<dbReference type="Gene3D" id="3.40.640.10">
    <property type="entry name" value="Type I PLP-dependent aspartate aminotransferase-like (Major domain)"/>
    <property type="match status" value="1"/>
</dbReference>
<evidence type="ECO:0000256" key="7">
    <source>
        <dbReference type="ARBA" id="ARBA00025785"/>
    </source>
</evidence>
<dbReference type="InterPro" id="IPR015421">
    <property type="entry name" value="PyrdxlP-dep_Trfase_major"/>
</dbReference>
<evidence type="ECO:0000313" key="11">
    <source>
        <dbReference type="Proteomes" id="UP001530377"/>
    </source>
</evidence>
<evidence type="ECO:0000256" key="6">
    <source>
        <dbReference type="ARBA" id="ARBA00022898"/>
    </source>
</evidence>
<organism evidence="10 11">
    <name type="scientific">Cyclostephanos tholiformis</name>
    <dbReference type="NCBI Taxonomy" id="382380"/>
    <lineage>
        <taxon>Eukaryota</taxon>
        <taxon>Sar</taxon>
        <taxon>Stramenopiles</taxon>
        <taxon>Ochrophyta</taxon>
        <taxon>Bacillariophyta</taxon>
        <taxon>Coscinodiscophyceae</taxon>
        <taxon>Thalassiosirophycidae</taxon>
        <taxon>Stephanodiscales</taxon>
        <taxon>Stephanodiscaceae</taxon>
        <taxon>Cyclostephanos</taxon>
    </lineage>
</organism>
<feature type="domain" description="EF-hand" evidence="9">
    <location>
        <begin position="87"/>
        <end position="122"/>
    </location>
</feature>
<protein>
    <recommendedName>
        <fullName evidence="9">EF-hand domain-containing protein</fullName>
    </recommendedName>
</protein>
<keyword evidence="5" id="KW-0106">Calcium</keyword>
<dbReference type="PANTHER" id="PTHR11751:SF29">
    <property type="entry name" value="ALANINE TRANSAMINASE"/>
    <property type="match status" value="1"/>
</dbReference>
<dbReference type="Gene3D" id="1.10.287.1970">
    <property type="match status" value="1"/>
</dbReference>
<keyword evidence="6" id="KW-0663">Pyridoxal phosphate</keyword>
<dbReference type="FunFam" id="1.10.287.1970:FF:000001">
    <property type="entry name" value="Alanine aminotransferase 2"/>
    <property type="match status" value="1"/>
</dbReference>
<dbReference type="FunFam" id="3.90.1150.10:FF:000151">
    <property type="entry name" value="Alanine aminotransferase 2"/>
    <property type="match status" value="1"/>
</dbReference>
<dbReference type="InterPro" id="IPR011992">
    <property type="entry name" value="EF-hand-dom_pair"/>
</dbReference>
<evidence type="ECO:0000256" key="8">
    <source>
        <dbReference type="SAM" id="MobiDB-lite"/>
    </source>
</evidence>
<dbReference type="Gene3D" id="3.90.1150.10">
    <property type="entry name" value="Aspartate Aminotransferase, domain 1"/>
    <property type="match status" value="1"/>
</dbReference>
<keyword evidence="11" id="KW-1185">Reference proteome</keyword>
<comment type="subunit">
    <text evidence="2">Homodimer.</text>
</comment>
<evidence type="ECO:0000256" key="4">
    <source>
        <dbReference type="ARBA" id="ARBA00022679"/>
    </source>
</evidence>
<comment type="cofactor">
    <cofactor evidence="1">
        <name>pyridoxal 5'-phosphate</name>
        <dbReference type="ChEBI" id="CHEBI:597326"/>
    </cofactor>
</comment>
<dbReference type="CDD" id="cd00609">
    <property type="entry name" value="AAT_like"/>
    <property type="match status" value="1"/>
</dbReference>
<dbReference type="PANTHER" id="PTHR11751">
    <property type="entry name" value="ALANINE AMINOTRANSFERASE"/>
    <property type="match status" value="1"/>
</dbReference>
<dbReference type="AlphaFoldDB" id="A0ABD3SQF1"/>
<dbReference type="InterPro" id="IPR018247">
    <property type="entry name" value="EF_Hand_1_Ca_BS"/>
</dbReference>
<proteinExistence type="inferred from homology"/>
<dbReference type="InterPro" id="IPR015422">
    <property type="entry name" value="PyrdxlP-dep_Trfase_small"/>
</dbReference>
<accession>A0ABD3SQF1</accession>